<evidence type="ECO:0000256" key="1">
    <source>
        <dbReference type="ARBA" id="ARBA00042002"/>
    </source>
</evidence>
<dbReference type="PANTHER" id="PTHR21294:SF17">
    <property type="entry name" value="PROTEIN FIXA"/>
    <property type="match status" value="1"/>
</dbReference>
<proteinExistence type="predicted"/>
<evidence type="ECO:0000259" key="2">
    <source>
        <dbReference type="SMART" id="SM00893"/>
    </source>
</evidence>
<dbReference type="Gene3D" id="3.40.50.620">
    <property type="entry name" value="HUPs"/>
    <property type="match status" value="1"/>
</dbReference>
<accession>D6GU07</accession>
<name>D6GU07_FILAD</name>
<protein>
    <recommendedName>
        <fullName evidence="1">Electron transfer flavoprotein small subunit</fullName>
    </recommendedName>
</protein>
<evidence type="ECO:0000313" key="4">
    <source>
        <dbReference type="Proteomes" id="UP000007468"/>
    </source>
</evidence>
<reference evidence="4" key="1">
    <citation type="submission" date="2010-12" db="EMBL/GenBank/DDBJ databases">
        <title>The genome sequence of Filifactor alocis strain ATCC 35896.</title>
        <authorList>
            <consortium name="The Broad Institute Genome Sequencing Platform"/>
            <person name="Ward D."/>
            <person name="Earl A."/>
            <person name="Feldgarden M."/>
            <person name="Young S.K."/>
            <person name="Gargeya S."/>
            <person name="Zeng Q."/>
            <person name="Alvarado L."/>
            <person name="Berlin A."/>
            <person name="Bochicchio J."/>
            <person name="Chapman S.B."/>
            <person name="Chen Z."/>
            <person name="Freedman E."/>
            <person name="Gellesch M."/>
            <person name="Goldberg J."/>
            <person name="Griggs A."/>
            <person name="Gujja S."/>
            <person name="Heilman E."/>
            <person name="Heiman D."/>
            <person name="Howarth C."/>
            <person name="Mehta T."/>
            <person name="Neiman D."/>
            <person name="Pearson M."/>
            <person name="Roberts A."/>
            <person name="Saif S."/>
            <person name="Shea T."/>
            <person name="Shenoy N."/>
            <person name="Sisk P."/>
            <person name="Stolte C."/>
            <person name="Sykes S."/>
            <person name="White J."/>
            <person name="Yandava C."/>
            <person name="Izard J."/>
            <person name="Blanton J.M."/>
            <person name="Baranova O.V."/>
            <person name="Tanner A.C."/>
            <person name="Dewhirst F.E."/>
            <person name="Haas B."/>
            <person name="Nusbaum C."/>
            <person name="Birren B."/>
        </authorList>
    </citation>
    <scope>NUCLEOTIDE SEQUENCE [LARGE SCALE GENOMIC DNA]</scope>
    <source>
        <strain evidence="4">ATCC 35896 / D40 B5</strain>
    </source>
</reference>
<keyword evidence="4" id="KW-1185">Reference proteome</keyword>
<dbReference type="InterPro" id="IPR012255">
    <property type="entry name" value="ETF_b"/>
</dbReference>
<dbReference type="SUPFAM" id="SSF52402">
    <property type="entry name" value="Adenine nucleotide alpha hydrolases-like"/>
    <property type="match status" value="1"/>
</dbReference>
<dbReference type="SMART" id="SM00893">
    <property type="entry name" value="ETF"/>
    <property type="match status" value="1"/>
</dbReference>
<feature type="domain" description="Electron transfer flavoprotein alpha/beta-subunit N-terminal" evidence="2">
    <location>
        <begin position="22"/>
        <end position="212"/>
    </location>
</feature>
<dbReference type="InterPro" id="IPR014730">
    <property type="entry name" value="ETF_a/b_N"/>
</dbReference>
<dbReference type="PIRSF" id="PIRSF000090">
    <property type="entry name" value="Beta-ETF"/>
    <property type="match status" value="1"/>
</dbReference>
<dbReference type="Proteomes" id="UP000007468">
    <property type="component" value="Chromosome"/>
</dbReference>
<dbReference type="InterPro" id="IPR014729">
    <property type="entry name" value="Rossmann-like_a/b/a_fold"/>
</dbReference>
<dbReference type="GO" id="GO:0009055">
    <property type="term" value="F:electron transfer activity"/>
    <property type="evidence" value="ECO:0007669"/>
    <property type="project" value="InterPro"/>
</dbReference>
<dbReference type="RefSeq" id="WP_014262348.1">
    <property type="nucleotide sequence ID" value="NC_016630.1"/>
</dbReference>
<dbReference type="PANTHER" id="PTHR21294">
    <property type="entry name" value="ELECTRON TRANSFER FLAVOPROTEIN BETA-SUBUNIT"/>
    <property type="match status" value="1"/>
</dbReference>
<gene>
    <name evidence="3" type="ordered locus">HMPREF0389_01597</name>
</gene>
<organism evidence="3 4">
    <name type="scientific">Filifactor alocis (strain ATCC 35896 / CCUG 47790 / D40 B5)</name>
    <name type="common">Fusobacterium alocis</name>
    <dbReference type="NCBI Taxonomy" id="546269"/>
    <lineage>
        <taxon>Bacteria</taxon>
        <taxon>Bacillati</taxon>
        <taxon>Bacillota</taxon>
        <taxon>Clostridia</taxon>
        <taxon>Peptostreptococcales</taxon>
        <taxon>Filifactoraceae</taxon>
        <taxon>Filifactor</taxon>
    </lineage>
</organism>
<dbReference type="InterPro" id="IPR033948">
    <property type="entry name" value="ETF_beta_N"/>
</dbReference>
<dbReference type="STRING" id="546269.HMPREF0389_01597"/>
<dbReference type="PATRIC" id="fig|546269.5.peg.736"/>
<dbReference type="KEGG" id="faa:HMPREF0389_01597"/>
<evidence type="ECO:0000313" key="3">
    <source>
        <dbReference type="EMBL" id="EFE27678.1"/>
    </source>
</evidence>
<dbReference type="AlphaFoldDB" id="D6GU07"/>
<dbReference type="EMBL" id="CP002390">
    <property type="protein sequence ID" value="EFE27678.1"/>
    <property type="molecule type" value="Genomic_DNA"/>
</dbReference>
<sequence>MKILVCVKQVPSVSHVEIDRKTNNLIREGVPSIVNPADKHAVEQALQLKEKFGGTVSILCMSTPDGIKSIKECIAMGADNGYLASDRAYGGSDTLATGYILSSCIKHIGEFDVIFTGTQAIDGDTGQVGPEVAELLGYSQITYVREVEAYEDKVIAYRDSNNGIEKVESSYPVVLTISREAQEPRKMTDEGLQRAEEADIPVLDAATVGIDTDRSGRNGSATIVHNVFPPALLEKGTKIQEATEEESVKKLVSILLKENLIG</sequence>
<dbReference type="Pfam" id="PF01012">
    <property type="entry name" value="ETF"/>
    <property type="match status" value="1"/>
</dbReference>
<dbReference type="CDD" id="cd01714">
    <property type="entry name" value="ETF_beta"/>
    <property type="match status" value="1"/>
</dbReference>
<dbReference type="OrthoDB" id="9804960at2"/>
<dbReference type="eggNOG" id="COG2086">
    <property type="taxonomic scope" value="Bacteria"/>
</dbReference>